<proteinExistence type="predicted"/>
<dbReference type="AlphaFoldDB" id="A0A9Q0BNS4"/>
<evidence type="ECO:0000313" key="2">
    <source>
        <dbReference type="Proteomes" id="UP001059596"/>
    </source>
</evidence>
<sequence>RHIKTTILIITKRGAGDLKSYFLVNSYGATRRPLEMRNRYDLPAPDNIGHECNRFKGLICWIYYVKDIQANITHLCRTQHTLRRTHIRIH</sequence>
<organism evidence="1 2">
    <name type="scientific">Drosophila gunungcola</name>
    <name type="common">fruit fly</name>
    <dbReference type="NCBI Taxonomy" id="103775"/>
    <lineage>
        <taxon>Eukaryota</taxon>
        <taxon>Metazoa</taxon>
        <taxon>Ecdysozoa</taxon>
        <taxon>Arthropoda</taxon>
        <taxon>Hexapoda</taxon>
        <taxon>Insecta</taxon>
        <taxon>Pterygota</taxon>
        <taxon>Neoptera</taxon>
        <taxon>Endopterygota</taxon>
        <taxon>Diptera</taxon>
        <taxon>Brachycera</taxon>
        <taxon>Muscomorpha</taxon>
        <taxon>Ephydroidea</taxon>
        <taxon>Drosophilidae</taxon>
        <taxon>Drosophila</taxon>
        <taxon>Sophophora</taxon>
    </lineage>
</organism>
<reference evidence="1" key="1">
    <citation type="journal article" date="2023" name="Genome Biol. Evol.">
        <title>Long-read-based Genome Assembly of Drosophila gunungcola Reveals Fewer Chemosensory Genes in Flower-breeding Species.</title>
        <authorList>
            <person name="Negi A."/>
            <person name="Liao B.Y."/>
            <person name="Yeh S.D."/>
        </authorList>
    </citation>
    <scope>NUCLEOTIDE SEQUENCE</scope>
    <source>
        <strain evidence="1">Sukarami</strain>
    </source>
</reference>
<feature type="non-terminal residue" evidence="1">
    <location>
        <position position="90"/>
    </location>
</feature>
<evidence type="ECO:0000313" key="1">
    <source>
        <dbReference type="EMBL" id="KAI8039022.1"/>
    </source>
</evidence>
<keyword evidence="2" id="KW-1185">Reference proteome</keyword>
<dbReference type="EMBL" id="JAMKOV010000006">
    <property type="protein sequence ID" value="KAI8039022.1"/>
    <property type="molecule type" value="Genomic_DNA"/>
</dbReference>
<dbReference type="Proteomes" id="UP001059596">
    <property type="component" value="Unassembled WGS sequence"/>
</dbReference>
<comment type="caution">
    <text evidence="1">The sequence shown here is derived from an EMBL/GenBank/DDBJ whole genome shotgun (WGS) entry which is preliminary data.</text>
</comment>
<feature type="non-terminal residue" evidence="1">
    <location>
        <position position="1"/>
    </location>
</feature>
<gene>
    <name evidence="1" type="ORF">M5D96_007737</name>
</gene>
<accession>A0A9Q0BNS4</accession>
<name>A0A9Q0BNS4_9MUSC</name>
<protein>
    <submittedName>
        <fullName evidence="1">Uncharacterized protein</fullName>
    </submittedName>
</protein>